<feature type="domain" description="RNase H type-1" evidence="1">
    <location>
        <begin position="3"/>
        <end position="75"/>
    </location>
</feature>
<dbReference type="PANTHER" id="PTHR47074:SF61">
    <property type="entry name" value="RNASE H TYPE-1 DOMAIN-CONTAINING PROTEIN"/>
    <property type="match status" value="1"/>
</dbReference>
<evidence type="ECO:0000313" key="3">
    <source>
        <dbReference type="Proteomes" id="UP001358586"/>
    </source>
</evidence>
<dbReference type="EMBL" id="JARKNE010000006">
    <property type="protein sequence ID" value="KAK5825688.1"/>
    <property type="molecule type" value="Genomic_DNA"/>
</dbReference>
<dbReference type="Pfam" id="PF13456">
    <property type="entry name" value="RVT_3"/>
    <property type="match status" value="1"/>
</dbReference>
<dbReference type="InterPro" id="IPR002156">
    <property type="entry name" value="RNaseH_domain"/>
</dbReference>
<dbReference type="InterPro" id="IPR036397">
    <property type="entry name" value="RNaseH_sf"/>
</dbReference>
<name>A0ABR0PMV1_GOSAR</name>
<dbReference type="InterPro" id="IPR052929">
    <property type="entry name" value="RNase_H-like_EbsB-rel"/>
</dbReference>
<dbReference type="InterPro" id="IPR044730">
    <property type="entry name" value="RNase_H-like_dom_plant"/>
</dbReference>
<dbReference type="Proteomes" id="UP001358586">
    <property type="component" value="Chromosome 6"/>
</dbReference>
<proteinExistence type="predicted"/>
<evidence type="ECO:0000313" key="2">
    <source>
        <dbReference type="EMBL" id="KAK5825688.1"/>
    </source>
</evidence>
<comment type="caution">
    <text evidence="2">The sequence shown here is derived from an EMBL/GenBank/DDBJ whole genome shotgun (WGS) entry which is preliminary data.</text>
</comment>
<dbReference type="Gene3D" id="3.30.420.10">
    <property type="entry name" value="Ribonuclease H-like superfamily/Ribonuclease H"/>
    <property type="match status" value="1"/>
</dbReference>
<organism evidence="2 3">
    <name type="scientific">Gossypium arboreum</name>
    <name type="common">Tree cotton</name>
    <name type="synonym">Gossypium nanking</name>
    <dbReference type="NCBI Taxonomy" id="29729"/>
    <lineage>
        <taxon>Eukaryota</taxon>
        <taxon>Viridiplantae</taxon>
        <taxon>Streptophyta</taxon>
        <taxon>Embryophyta</taxon>
        <taxon>Tracheophyta</taxon>
        <taxon>Spermatophyta</taxon>
        <taxon>Magnoliopsida</taxon>
        <taxon>eudicotyledons</taxon>
        <taxon>Gunneridae</taxon>
        <taxon>Pentapetalae</taxon>
        <taxon>rosids</taxon>
        <taxon>malvids</taxon>
        <taxon>Malvales</taxon>
        <taxon>Malvaceae</taxon>
        <taxon>Malvoideae</taxon>
        <taxon>Gossypium</taxon>
    </lineage>
</organism>
<sequence length="113" mass="12960">MTLKHGVQFASEMGFRYVIAESDSRLVINKIHSKEDNYSETRPLTWDLEASTRNFLECRFQFVTREGNSVSHAMAGDGAFKGSHLYRDWQGSGLLPWDYGHHSRLHLAEQTIS</sequence>
<dbReference type="PANTHER" id="PTHR47074">
    <property type="entry name" value="BNAC02G40300D PROTEIN"/>
    <property type="match status" value="1"/>
</dbReference>
<dbReference type="CDD" id="cd06222">
    <property type="entry name" value="RNase_H_like"/>
    <property type="match status" value="1"/>
</dbReference>
<gene>
    <name evidence="2" type="ORF">PVK06_020546</name>
</gene>
<keyword evidence="3" id="KW-1185">Reference proteome</keyword>
<evidence type="ECO:0000259" key="1">
    <source>
        <dbReference type="Pfam" id="PF13456"/>
    </source>
</evidence>
<accession>A0ABR0PMV1</accession>
<reference evidence="2 3" key="1">
    <citation type="submission" date="2023-03" db="EMBL/GenBank/DDBJ databases">
        <title>WGS of Gossypium arboreum.</title>
        <authorList>
            <person name="Yu D."/>
        </authorList>
    </citation>
    <scope>NUCLEOTIDE SEQUENCE [LARGE SCALE GENOMIC DNA]</scope>
    <source>
        <tissue evidence="2">Leaf</tissue>
    </source>
</reference>
<protein>
    <recommendedName>
        <fullName evidence="1">RNase H type-1 domain-containing protein</fullName>
    </recommendedName>
</protein>